<sequence>MAAASSSAAFFGTSEENQNQMIKQQQSSTTPPSSSTAPQTKKKRNQPGTPSKYLFTFIYIRMNPDVEVIALSPKSLMATNRFICEVCNKGFQREQNLQLHRRGHNLPWKLKQKTTKEVKKKVYLCPEPTCVHHEPARALGDLTGIKKHYSRKHGEKKWKCEKCSKRYAVQSDWKAHSKTCGTREYRCDCGTLFSRRDSFITHRAFCDALAQETARHPTNDLTAMGSHHLFGGNHHQMSLGLSQLQAHNQPSSNMLRLGSGGAAKFEHLIGSPSNPSSLHNMPGSMFFMADAANQERVGKIEGLDKRNTPPPEFSQSESKDNLKDSRKRDKKALYLIYQALDDDGFEKISSASSSKEAWEKLQTSYKGSEQVKKVRLQTLRGEFESLNMKASESISDYFSRVVAVSNQLKRNGEKLDDVRIIEKILRSLDPKFEHIVVTIEETKDLEEMKIEQLQGSLQAYEEKHKKKHEFTEQLLKLQLKDMHESQRNDRNQRGQGRGRGHGRGGSRGRGRGWNYNNNNSNNNYEKGESSTRGRGRINPNSKAPNNKIEEKANYVEEKTDGKETLLLARKETDGGQANSWYLDSGASNHMCGRKDMFVELDESVSGNVSFGDDSTIAVKGRDDKNNFIAKVPMSKNRMFLINIQNDVAKCLKACYKDASWLWHLRFGHLNFGGLELLSKKEMVKGLPHINHPDQLCEGCLVGKQFRKSFPKESETRAKKPLELIHTDVCGPIKPSSLEVQSSSGERSGRKIKAMRSDRGGEFTSREFQEFCEANGIRRPMTVPRSPQQNGVAERKNRTILDMARSMLKSKKLPKEFWAEAVSCAVYLSNRSPTRSVWGKTPQEAWSGRKPGISHLRTFGSIAHVHVPDERRTKLDDKSESFIFIGYDANSKGYKLYNPDNKKFVISRDVVFNEEGEWDFNSHTDDFNFFPQFEEDEQTMREQLDESQQELATPPTSPTSTTQGDSSPSSSSSGSQSERVVQRTRSLRDLYEVTERQDNLTLFCLFVDCEPVSFQEAVQEKKWRDAMDEEIKAIEKNDTWELTSLPKGHKAIGVKWVYKTKQNAKGEIERHKARLVAKGYSQKAGIDYDEVFAPVARLETIRLIISLAAQNKWKIQQMDVKSAFLNGVLEEELYIQQPSGYEVKGHEDKVLKLKKALYGLKQAPRAWNSRIDNNPSMFNEFKDVMMKEFEMTDMGLMAYYLGIEVKQQNDGIFISQESYAKEILKKFKMENCKPISTPAEYGIKMTKHEEGESVDPTFFKSLVGSLRYLTCTRPDILHAVGLVSRYMESPTTTHFKAAKRILRYLKGTIDFGLFYSVSNDYKLVGYSDSDWGGDIDNRRSTTGFVFFMGDIAFTWMSKKQPIVTLSTCEAEYVAATSCVCHAIWLRNLLKEIGLIQEEPTKVCVDNKSAIALAKNPVFHDRSKHIDIRYHYIRECVARKDVEVEYVKSQDQVADIFTKPLTSEDFLRLRNLLGVTRSSLREGVGS</sequence>
<evidence type="ECO:0000256" key="7">
    <source>
        <dbReference type="ARBA" id="ARBA00023125"/>
    </source>
</evidence>
<dbReference type="InterPro" id="IPR055185">
    <property type="entry name" value="C2CH-4th_BIRD-IDD"/>
</dbReference>
<keyword evidence="3" id="KW-0378">Hydrolase</keyword>
<dbReference type="SUPFAM" id="SSF53098">
    <property type="entry name" value="Ribonuclease H-like"/>
    <property type="match status" value="1"/>
</dbReference>
<keyword evidence="6" id="KW-0805">Transcription regulation</keyword>
<feature type="region of interest" description="Disordered" evidence="10">
    <location>
        <begin position="482"/>
        <end position="556"/>
    </location>
</feature>
<keyword evidence="3" id="KW-0645">Protease</keyword>
<feature type="compositionally biased region" description="Low complexity" evidence="10">
    <location>
        <begin position="23"/>
        <end position="39"/>
    </location>
</feature>
<keyword evidence="8" id="KW-0804">Transcription</keyword>
<dbReference type="InterPro" id="IPR013103">
    <property type="entry name" value="RVT_2"/>
</dbReference>
<evidence type="ECO:0000256" key="4">
    <source>
        <dbReference type="ARBA" id="ARBA00022771"/>
    </source>
</evidence>
<evidence type="ECO:0000259" key="11">
    <source>
        <dbReference type="PROSITE" id="PS50157"/>
    </source>
</evidence>
<feature type="compositionally biased region" description="Basic and acidic residues" evidence="10">
    <location>
        <begin position="547"/>
        <end position="556"/>
    </location>
</feature>
<dbReference type="Pfam" id="PF07727">
    <property type="entry name" value="RVT_2"/>
    <property type="match status" value="2"/>
</dbReference>
<dbReference type="GO" id="GO:0015074">
    <property type="term" value="P:DNA integration"/>
    <property type="evidence" value="ECO:0007669"/>
    <property type="project" value="InterPro"/>
</dbReference>
<evidence type="ECO:0000256" key="1">
    <source>
        <dbReference type="ARBA" id="ARBA00022723"/>
    </source>
</evidence>
<dbReference type="InterPro" id="IPR054722">
    <property type="entry name" value="PolX-like_BBD"/>
</dbReference>
<gene>
    <name evidence="13" type="ORF">F3Y22_tig00010263pilonHSYRG00093</name>
</gene>
<feature type="compositionally biased region" description="Low complexity" evidence="10">
    <location>
        <begin position="512"/>
        <end position="523"/>
    </location>
</feature>
<evidence type="ECO:0000256" key="2">
    <source>
        <dbReference type="ARBA" id="ARBA00022737"/>
    </source>
</evidence>
<protein>
    <submittedName>
        <fullName evidence="13">Protein indeterminate-domain 6</fullName>
    </submittedName>
</protein>
<dbReference type="PANTHER" id="PTHR10593">
    <property type="entry name" value="SERINE/THREONINE-PROTEIN KINASE RIO"/>
    <property type="match status" value="1"/>
</dbReference>
<feature type="compositionally biased region" description="Basic residues" evidence="10">
    <location>
        <begin position="496"/>
        <end position="510"/>
    </location>
</feature>
<reference evidence="13" key="1">
    <citation type="submission" date="2019-09" db="EMBL/GenBank/DDBJ databases">
        <title>Draft genome information of white flower Hibiscus syriacus.</title>
        <authorList>
            <person name="Kim Y.-M."/>
        </authorList>
    </citation>
    <scope>NUCLEOTIDE SEQUENCE [LARGE SCALE GENOMIC DNA]</scope>
    <source>
        <strain evidence="13">YM2019G1</strain>
    </source>
</reference>
<dbReference type="InterPro" id="IPR012337">
    <property type="entry name" value="RNaseH-like_sf"/>
</dbReference>
<proteinExistence type="predicted"/>
<dbReference type="Proteomes" id="UP000436088">
    <property type="component" value="Unassembled WGS sequence"/>
</dbReference>
<keyword evidence="7" id="KW-0238">DNA-binding</keyword>
<dbReference type="GO" id="GO:0004190">
    <property type="term" value="F:aspartic-type endopeptidase activity"/>
    <property type="evidence" value="ECO:0007669"/>
    <property type="project" value="UniProtKB-KW"/>
</dbReference>
<keyword evidence="2" id="KW-0677">Repeat</keyword>
<dbReference type="GO" id="GO:0008270">
    <property type="term" value="F:zinc ion binding"/>
    <property type="evidence" value="ECO:0007669"/>
    <property type="project" value="UniProtKB-KW"/>
</dbReference>
<dbReference type="Pfam" id="PF22992">
    <property type="entry name" value="C2CH-4th_BIRD-IDD"/>
    <property type="match status" value="1"/>
</dbReference>
<dbReference type="GO" id="GO:0003677">
    <property type="term" value="F:DNA binding"/>
    <property type="evidence" value="ECO:0007669"/>
    <property type="project" value="UniProtKB-KW"/>
</dbReference>
<dbReference type="GO" id="GO:0003700">
    <property type="term" value="F:DNA-binding transcription factor activity"/>
    <property type="evidence" value="ECO:0007669"/>
    <property type="project" value="TreeGrafter"/>
</dbReference>
<keyword evidence="14" id="KW-1185">Reference proteome</keyword>
<dbReference type="PROSITE" id="PS00028">
    <property type="entry name" value="ZINC_FINGER_C2H2_1"/>
    <property type="match status" value="1"/>
</dbReference>
<keyword evidence="1" id="KW-0479">Metal-binding</keyword>
<dbReference type="Pfam" id="PF22996">
    <property type="entry name" value="C2H2-2nd_BIRD-IDD"/>
    <property type="match status" value="1"/>
</dbReference>
<feature type="compositionally biased region" description="Basic and acidic residues" evidence="10">
    <location>
        <begin position="482"/>
        <end position="492"/>
    </location>
</feature>
<dbReference type="SUPFAM" id="SSF56672">
    <property type="entry name" value="DNA/RNA polymerases"/>
    <property type="match status" value="1"/>
</dbReference>
<dbReference type="Pfam" id="PF22936">
    <property type="entry name" value="Pol_BBD"/>
    <property type="match status" value="1"/>
</dbReference>
<keyword evidence="4 9" id="KW-0863">Zinc-finger</keyword>
<dbReference type="CDD" id="cd09272">
    <property type="entry name" value="RNase_HI_RT_Ty1"/>
    <property type="match status" value="1"/>
</dbReference>
<dbReference type="Pfam" id="PF25597">
    <property type="entry name" value="SH3_retrovirus"/>
    <property type="match status" value="1"/>
</dbReference>
<organism evidence="13 14">
    <name type="scientific">Hibiscus syriacus</name>
    <name type="common">Rose of Sharon</name>
    <dbReference type="NCBI Taxonomy" id="106335"/>
    <lineage>
        <taxon>Eukaryota</taxon>
        <taxon>Viridiplantae</taxon>
        <taxon>Streptophyta</taxon>
        <taxon>Embryophyta</taxon>
        <taxon>Tracheophyta</taxon>
        <taxon>Spermatophyta</taxon>
        <taxon>Magnoliopsida</taxon>
        <taxon>eudicotyledons</taxon>
        <taxon>Gunneridae</taxon>
        <taxon>Pentapetalae</taxon>
        <taxon>rosids</taxon>
        <taxon>malvids</taxon>
        <taxon>Malvales</taxon>
        <taxon>Malvaceae</taxon>
        <taxon>Malvoideae</taxon>
        <taxon>Hibiscus</taxon>
    </lineage>
</organism>
<dbReference type="InterPro" id="IPR055186">
    <property type="entry name" value="C2H2-2nd_BIRD-IDD"/>
</dbReference>
<feature type="compositionally biased region" description="Low complexity" evidence="10">
    <location>
        <begin position="957"/>
        <end position="976"/>
    </location>
</feature>
<dbReference type="FunFam" id="3.30.160.60:FF:000554">
    <property type="entry name" value="protein indeterminate-domain 12-like"/>
    <property type="match status" value="1"/>
</dbReference>
<name>A0A6A3CBK1_HIBSY</name>
<evidence type="ECO:0000313" key="14">
    <source>
        <dbReference type="Proteomes" id="UP000436088"/>
    </source>
</evidence>
<dbReference type="PROSITE" id="PS50157">
    <property type="entry name" value="ZINC_FINGER_C2H2_2"/>
    <property type="match status" value="1"/>
</dbReference>
<evidence type="ECO:0000259" key="12">
    <source>
        <dbReference type="PROSITE" id="PS50994"/>
    </source>
</evidence>
<dbReference type="Pfam" id="PF14223">
    <property type="entry name" value="Retrotran_gag_2"/>
    <property type="match status" value="1"/>
</dbReference>
<dbReference type="EMBL" id="VEPZ02000459">
    <property type="protein sequence ID" value="KAE8724562.1"/>
    <property type="molecule type" value="Genomic_DNA"/>
</dbReference>
<dbReference type="InterPro" id="IPR055187">
    <property type="entry name" value="C2CH-3rd_BIRD-IDD"/>
</dbReference>
<dbReference type="InterPro" id="IPR001584">
    <property type="entry name" value="Integrase_cat-core"/>
</dbReference>
<feature type="region of interest" description="Disordered" evidence="10">
    <location>
        <begin position="735"/>
        <end position="758"/>
    </location>
</feature>
<feature type="region of interest" description="Disordered" evidence="10">
    <location>
        <begin position="1"/>
        <end position="48"/>
    </location>
</feature>
<dbReference type="InterPro" id="IPR031140">
    <property type="entry name" value="IDD1-16"/>
</dbReference>
<evidence type="ECO:0000256" key="10">
    <source>
        <dbReference type="SAM" id="MobiDB-lite"/>
    </source>
</evidence>
<dbReference type="GO" id="GO:0005634">
    <property type="term" value="C:nucleus"/>
    <property type="evidence" value="ECO:0007669"/>
    <property type="project" value="TreeGrafter"/>
</dbReference>
<dbReference type="PROSITE" id="PS50994">
    <property type="entry name" value="INTEGRASE"/>
    <property type="match status" value="1"/>
</dbReference>
<dbReference type="InterPro" id="IPR057670">
    <property type="entry name" value="SH3_retrovirus"/>
</dbReference>
<dbReference type="InterPro" id="IPR036236">
    <property type="entry name" value="Znf_C2H2_sf"/>
</dbReference>
<keyword evidence="5" id="KW-0862">Zinc</keyword>
<keyword evidence="3" id="KW-0064">Aspartyl protease</keyword>
<dbReference type="SUPFAM" id="SSF57667">
    <property type="entry name" value="beta-beta-alpha zinc fingers"/>
    <property type="match status" value="1"/>
</dbReference>
<dbReference type="Pfam" id="PF22995">
    <property type="entry name" value="C2CH-3rd_BIRD-IDD"/>
    <property type="match status" value="1"/>
</dbReference>
<evidence type="ECO:0000256" key="6">
    <source>
        <dbReference type="ARBA" id="ARBA00023015"/>
    </source>
</evidence>
<dbReference type="SMART" id="SM00355">
    <property type="entry name" value="ZnF_C2H2"/>
    <property type="match status" value="3"/>
</dbReference>
<dbReference type="Gene3D" id="3.30.420.10">
    <property type="entry name" value="Ribonuclease H-like superfamily/Ribonuclease H"/>
    <property type="match status" value="1"/>
</dbReference>
<dbReference type="Pfam" id="PF13976">
    <property type="entry name" value="gag_pre-integrs"/>
    <property type="match status" value="1"/>
</dbReference>
<evidence type="ECO:0000256" key="3">
    <source>
        <dbReference type="ARBA" id="ARBA00022750"/>
    </source>
</evidence>
<feature type="region of interest" description="Disordered" evidence="10">
    <location>
        <begin position="937"/>
        <end position="980"/>
    </location>
</feature>
<evidence type="ECO:0000313" key="13">
    <source>
        <dbReference type="EMBL" id="KAE8724562.1"/>
    </source>
</evidence>
<feature type="region of interest" description="Disordered" evidence="10">
    <location>
        <begin position="302"/>
        <end position="325"/>
    </location>
</feature>
<comment type="caution">
    <text evidence="13">The sequence shown here is derived from an EMBL/GenBank/DDBJ whole genome shotgun (WGS) entry which is preliminary data.</text>
</comment>
<dbReference type="FunFam" id="3.30.160.60:FF:000131">
    <property type="entry name" value="protein indeterminate-domain 5, chloroplastic-like"/>
    <property type="match status" value="1"/>
</dbReference>
<dbReference type="PANTHER" id="PTHR10593:SF214">
    <property type="entry name" value="PROTEIN INDETERMINATE-DOMAIN 5, CHLOROPLASTIC"/>
    <property type="match status" value="1"/>
</dbReference>
<dbReference type="InterPro" id="IPR043502">
    <property type="entry name" value="DNA/RNA_pol_sf"/>
</dbReference>
<evidence type="ECO:0000256" key="5">
    <source>
        <dbReference type="ARBA" id="ARBA00022833"/>
    </source>
</evidence>
<accession>A0A6A3CBK1</accession>
<feature type="domain" description="Integrase catalytic" evidence="12">
    <location>
        <begin position="752"/>
        <end position="849"/>
    </location>
</feature>
<dbReference type="InterPro" id="IPR025724">
    <property type="entry name" value="GAG-pre-integrase_dom"/>
</dbReference>
<evidence type="ECO:0000256" key="9">
    <source>
        <dbReference type="PROSITE-ProRule" id="PRU00042"/>
    </source>
</evidence>
<dbReference type="InterPro" id="IPR013087">
    <property type="entry name" value="Znf_C2H2_type"/>
</dbReference>
<dbReference type="InterPro" id="IPR036397">
    <property type="entry name" value="RNaseH_sf"/>
</dbReference>
<evidence type="ECO:0000256" key="8">
    <source>
        <dbReference type="ARBA" id="ARBA00023163"/>
    </source>
</evidence>
<dbReference type="Gene3D" id="3.30.160.60">
    <property type="entry name" value="Classic Zinc Finger"/>
    <property type="match status" value="2"/>
</dbReference>
<feature type="domain" description="C2H2-type" evidence="11">
    <location>
        <begin position="82"/>
        <end position="104"/>
    </location>
</feature>